<dbReference type="InterPro" id="IPR018189">
    <property type="entry name" value="Phosphoglucose_isomerase_CS"/>
</dbReference>
<protein>
    <recommendedName>
        <fullName evidence="7">Glucose-6-phosphate isomerase</fullName>
        <shortName evidence="7">GPI</shortName>
        <ecNumber evidence="7">5.3.1.9</ecNumber>
    </recommendedName>
    <alternativeName>
        <fullName evidence="7">Phosphoglucose isomerase</fullName>
        <shortName evidence="7">PGI</shortName>
    </alternativeName>
    <alternativeName>
        <fullName evidence="7">Phosphohexose isomerase</fullName>
        <shortName evidence="7">PHI</shortName>
    </alternativeName>
</protein>
<evidence type="ECO:0000313" key="10">
    <source>
        <dbReference type="Proteomes" id="UP000658514"/>
    </source>
</evidence>
<evidence type="ECO:0000256" key="6">
    <source>
        <dbReference type="ARBA" id="ARBA00029321"/>
    </source>
</evidence>
<organism evidence="9 10">
    <name type="scientific">Calothrix parietina FACHB-288</name>
    <dbReference type="NCBI Taxonomy" id="2692896"/>
    <lineage>
        <taxon>Bacteria</taxon>
        <taxon>Bacillati</taxon>
        <taxon>Cyanobacteriota</taxon>
        <taxon>Cyanophyceae</taxon>
        <taxon>Nostocales</taxon>
        <taxon>Calotrichaceae</taxon>
        <taxon>Calothrix</taxon>
    </lineage>
</organism>
<comment type="pathway">
    <text evidence="1 7 8">Carbohydrate degradation; glycolysis; D-glyceraldehyde 3-phosphate and glycerone phosphate from D-glucose: step 2/4.</text>
</comment>
<comment type="catalytic activity">
    <reaction evidence="6 7 8">
        <text>alpha-D-glucose 6-phosphate = beta-D-fructose 6-phosphate</text>
        <dbReference type="Rhea" id="RHEA:11816"/>
        <dbReference type="ChEBI" id="CHEBI:57634"/>
        <dbReference type="ChEBI" id="CHEBI:58225"/>
        <dbReference type="EC" id="5.3.1.9"/>
    </reaction>
</comment>
<dbReference type="HAMAP" id="MF_00473">
    <property type="entry name" value="G6P_isomerase"/>
    <property type="match status" value="1"/>
</dbReference>
<dbReference type="Pfam" id="PF00342">
    <property type="entry name" value="PGI"/>
    <property type="match status" value="2"/>
</dbReference>
<evidence type="ECO:0000256" key="5">
    <source>
        <dbReference type="ARBA" id="ARBA00023235"/>
    </source>
</evidence>
<accession>A0ABR8A5W4</accession>
<sequence length="528" mass="57906">MDAKALWQRYQNWLYFHEGLGLYLDVSRMRFDDTFVDSLQPKFDQAFADMVALEKGAIANPDENRMVGHYWLRNPDLAPTPELTQEIAQTLEQIEAFAEKIQTGAIHPPRANRFTDIISIGIGGSALGPQFVAEALSPDFPPLKIHFIDNTDPAGIDRILTQLRNSLASTLVLVISKSGGTPEPRNGMIEVKKAYAGQNLEFSQYAVAITSVDSNLDKIAKAEGWLARFPMYDWVGGRTSEMSTVGLVPAALQGIDIRAILEGAKEMDDATRVADIKNNPAALLALSWYYAGNGKGEKDMVVLPYKDSLLLFSRYLQQLVMESLGKEKDLDGNTVYQGIAVYGNKGSTDQHAYVQQLREGVPNFFATLIEVLEDRQSPSPEIDPGVTSGDYLSGFLQGTRQALYENHRDSITVTIPQVNPRTVGALIALYERAVGLYASLVNINAYHQPGVEAGKKAAAAILDLQKSVIEVLQTEKSPLTLAEIAEKAGATEKIEAIYIILRHLYANQRGVVLHGNLGQPSSLKVSLG</sequence>
<evidence type="ECO:0000313" key="9">
    <source>
        <dbReference type="EMBL" id="MBD2194820.1"/>
    </source>
</evidence>
<dbReference type="CDD" id="cd05015">
    <property type="entry name" value="SIS_PGI_1"/>
    <property type="match status" value="1"/>
</dbReference>
<evidence type="ECO:0000256" key="2">
    <source>
        <dbReference type="ARBA" id="ARBA00006604"/>
    </source>
</evidence>
<name>A0ABR8A5W4_9CYAN</name>
<gene>
    <name evidence="7" type="primary">pgi</name>
    <name evidence="9" type="ORF">H6G24_04825</name>
</gene>
<comment type="subcellular location">
    <subcellularLocation>
        <location evidence="7">Cytoplasm</location>
    </subcellularLocation>
</comment>
<comment type="pathway">
    <text evidence="7">Carbohydrate biosynthesis; gluconeogenesis.</text>
</comment>
<dbReference type="InterPro" id="IPR001672">
    <property type="entry name" value="G6P_Isomerase"/>
</dbReference>
<dbReference type="GO" id="GO:0004347">
    <property type="term" value="F:glucose-6-phosphate isomerase activity"/>
    <property type="evidence" value="ECO:0007669"/>
    <property type="project" value="UniProtKB-EC"/>
</dbReference>
<evidence type="ECO:0000256" key="8">
    <source>
        <dbReference type="RuleBase" id="RU000612"/>
    </source>
</evidence>
<dbReference type="PRINTS" id="PR00662">
    <property type="entry name" value="G6PISOMERASE"/>
</dbReference>
<dbReference type="Proteomes" id="UP000658514">
    <property type="component" value="Unassembled WGS sequence"/>
</dbReference>
<feature type="active site" description="Proton donor" evidence="7">
    <location>
        <position position="322"/>
    </location>
</feature>
<dbReference type="PANTHER" id="PTHR11469:SF1">
    <property type="entry name" value="GLUCOSE-6-PHOSPHATE ISOMERASE"/>
    <property type="match status" value="1"/>
</dbReference>
<dbReference type="RefSeq" id="WP_190550083.1">
    <property type="nucleotide sequence ID" value="NZ_CAWPNO010000084.1"/>
</dbReference>
<dbReference type="NCBIfam" id="NF010696">
    <property type="entry name" value="PRK14096.1"/>
    <property type="match status" value="1"/>
</dbReference>
<keyword evidence="4 7" id="KW-0324">Glycolysis</keyword>
<keyword evidence="5 7" id="KW-0413">Isomerase</keyword>
<feature type="active site" evidence="7">
    <location>
        <position position="455"/>
    </location>
</feature>
<dbReference type="PROSITE" id="PS51463">
    <property type="entry name" value="P_GLUCOSE_ISOMERASE_3"/>
    <property type="match status" value="1"/>
</dbReference>
<dbReference type="EC" id="5.3.1.9" evidence="7"/>
<evidence type="ECO:0000256" key="3">
    <source>
        <dbReference type="ARBA" id="ARBA00022432"/>
    </source>
</evidence>
<evidence type="ECO:0000256" key="1">
    <source>
        <dbReference type="ARBA" id="ARBA00004926"/>
    </source>
</evidence>
<proteinExistence type="inferred from homology"/>
<dbReference type="SUPFAM" id="SSF53697">
    <property type="entry name" value="SIS domain"/>
    <property type="match status" value="1"/>
</dbReference>
<dbReference type="CDD" id="cd05016">
    <property type="entry name" value="SIS_PGI_2"/>
    <property type="match status" value="1"/>
</dbReference>
<comment type="function">
    <text evidence="7">Catalyzes the reversible isomerization of glucose-6-phosphate to fructose-6-phosphate.</text>
</comment>
<evidence type="ECO:0000256" key="7">
    <source>
        <dbReference type="HAMAP-Rule" id="MF_00473"/>
    </source>
</evidence>
<dbReference type="InterPro" id="IPR035476">
    <property type="entry name" value="SIS_PGI_1"/>
</dbReference>
<dbReference type="Gene3D" id="3.40.50.10490">
    <property type="entry name" value="Glucose-6-phosphate isomerase like protein, domain 1"/>
    <property type="match status" value="2"/>
</dbReference>
<dbReference type="InterPro" id="IPR046348">
    <property type="entry name" value="SIS_dom_sf"/>
</dbReference>
<keyword evidence="3 7" id="KW-0312">Gluconeogenesis</keyword>
<dbReference type="InterPro" id="IPR035482">
    <property type="entry name" value="SIS_PGI_2"/>
</dbReference>
<dbReference type="EMBL" id="JACJQH010000005">
    <property type="protein sequence ID" value="MBD2194820.1"/>
    <property type="molecule type" value="Genomic_DNA"/>
</dbReference>
<dbReference type="PANTHER" id="PTHR11469">
    <property type="entry name" value="GLUCOSE-6-PHOSPHATE ISOMERASE"/>
    <property type="match status" value="1"/>
</dbReference>
<feature type="active site" evidence="7">
    <location>
        <position position="351"/>
    </location>
</feature>
<comment type="similarity">
    <text evidence="2 7 8">Belongs to the GPI family.</text>
</comment>
<keyword evidence="10" id="KW-1185">Reference proteome</keyword>
<evidence type="ECO:0000256" key="4">
    <source>
        <dbReference type="ARBA" id="ARBA00023152"/>
    </source>
</evidence>
<comment type="caution">
    <text evidence="9">The sequence shown here is derived from an EMBL/GenBank/DDBJ whole genome shotgun (WGS) entry which is preliminary data.</text>
</comment>
<keyword evidence="7" id="KW-0963">Cytoplasm</keyword>
<reference evidence="9 10" key="1">
    <citation type="journal article" date="2020" name="ISME J.">
        <title>Comparative genomics reveals insights into cyanobacterial evolution and habitat adaptation.</title>
        <authorList>
            <person name="Chen M.Y."/>
            <person name="Teng W.K."/>
            <person name="Zhao L."/>
            <person name="Hu C.X."/>
            <person name="Zhou Y.K."/>
            <person name="Han B.P."/>
            <person name="Song L.R."/>
            <person name="Shu W.S."/>
        </authorList>
    </citation>
    <scope>NUCLEOTIDE SEQUENCE [LARGE SCALE GENOMIC DNA]</scope>
    <source>
        <strain evidence="9 10">FACHB-288</strain>
    </source>
</reference>
<dbReference type="PROSITE" id="PS00174">
    <property type="entry name" value="P_GLUCOSE_ISOMERASE_2"/>
    <property type="match status" value="1"/>
</dbReference>